<protein>
    <submittedName>
        <fullName evidence="2">Uncharacterized protein</fullName>
    </submittedName>
</protein>
<evidence type="ECO:0000256" key="1">
    <source>
        <dbReference type="SAM" id="SignalP"/>
    </source>
</evidence>
<dbReference type="AlphaFoldDB" id="A0A4R8A037"/>
<dbReference type="EMBL" id="SODF01000001">
    <property type="protein sequence ID" value="TDW21410.1"/>
    <property type="molecule type" value="Genomic_DNA"/>
</dbReference>
<dbReference type="OrthoDB" id="5178952at2"/>
<feature type="signal peptide" evidence="1">
    <location>
        <begin position="1"/>
        <end position="23"/>
    </location>
</feature>
<evidence type="ECO:0000313" key="3">
    <source>
        <dbReference type="Proteomes" id="UP000295447"/>
    </source>
</evidence>
<keyword evidence="3" id="KW-1185">Reference proteome</keyword>
<comment type="caution">
    <text evidence="2">The sequence shown here is derived from an EMBL/GenBank/DDBJ whole genome shotgun (WGS) entry which is preliminary data.</text>
</comment>
<name>A0A4R8A037_9ACTN</name>
<dbReference type="Proteomes" id="UP000295447">
    <property type="component" value="Unassembled WGS sequence"/>
</dbReference>
<proteinExistence type="predicted"/>
<dbReference type="RefSeq" id="WP_134114436.1">
    <property type="nucleotide sequence ID" value="NZ_SODF01000001.1"/>
</dbReference>
<feature type="chain" id="PRO_5020650182" evidence="1">
    <location>
        <begin position="24"/>
        <end position="297"/>
    </location>
</feature>
<evidence type="ECO:0000313" key="2">
    <source>
        <dbReference type="EMBL" id="TDW21410.1"/>
    </source>
</evidence>
<sequence length="297" mass="31464">MLKSIGMAAVLVAGSLLPGTAMAAGNAVCGMGLGSVTAGGDHRNQEIDTTVPPTVGVNNLVKAKVYGPGQVRVSTTMTWEADEDAGFIVEGGFVLIGDGLYRTAYSGTSTKTGDPGPRIGSGWGAFTVLEQSQYQGPNDANMTRWNTYGLRSDGTLFRWTISSKGAWQNKASAPGFAAVKSMVLISQTKTYDTFLANTRGGALYTIHIPTSAPMKPVVKQVRSATWQAFETMTAQECGQYGVVLIGIDKDTDSAYLYAVGHANGTATVIQSRGKIPASFPENVYFRWRVPTTPLNGE</sequence>
<accession>A0A4R8A037</accession>
<reference evidence="2 3" key="1">
    <citation type="submission" date="2019-03" db="EMBL/GenBank/DDBJ databases">
        <title>Genomic Encyclopedia of Type Strains, Phase III (KMG-III): the genomes of soil and plant-associated and newly described type strains.</title>
        <authorList>
            <person name="Whitman W."/>
        </authorList>
    </citation>
    <scope>NUCLEOTIDE SEQUENCE [LARGE SCALE GENOMIC DNA]</scope>
    <source>
        <strain evidence="2 3">VKM Ac-2570</strain>
    </source>
</reference>
<keyword evidence="1" id="KW-0732">Signal</keyword>
<organism evidence="2 3">
    <name type="scientific">Kribbella kalugense</name>
    <dbReference type="NCBI Taxonomy" id="2512221"/>
    <lineage>
        <taxon>Bacteria</taxon>
        <taxon>Bacillati</taxon>
        <taxon>Actinomycetota</taxon>
        <taxon>Actinomycetes</taxon>
        <taxon>Propionibacteriales</taxon>
        <taxon>Kribbellaceae</taxon>
        <taxon>Kribbella</taxon>
    </lineage>
</organism>
<gene>
    <name evidence="2" type="ORF">EV650_0234</name>
</gene>